<name>A0A926I646_9FIRM</name>
<accession>A0A926I646</accession>
<dbReference type="Proteomes" id="UP000610760">
    <property type="component" value="Unassembled WGS sequence"/>
</dbReference>
<keyword evidence="2" id="KW-1185">Reference proteome</keyword>
<evidence type="ECO:0000313" key="2">
    <source>
        <dbReference type="Proteomes" id="UP000610760"/>
    </source>
</evidence>
<organism evidence="1 2">
    <name type="scientific">Fumia xinanensis</name>
    <dbReference type="NCBI Taxonomy" id="2763659"/>
    <lineage>
        <taxon>Bacteria</taxon>
        <taxon>Bacillati</taxon>
        <taxon>Bacillota</taxon>
        <taxon>Clostridia</taxon>
        <taxon>Eubacteriales</taxon>
        <taxon>Oscillospiraceae</taxon>
        <taxon>Fumia</taxon>
    </lineage>
</organism>
<comment type="caution">
    <text evidence="1">The sequence shown here is derived from an EMBL/GenBank/DDBJ whole genome shotgun (WGS) entry which is preliminary data.</text>
</comment>
<dbReference type="AlphaFoldDB" id="A0A926I646"/>
<reference evidence="1" key="1">
    <citation type="submission" date="2020-08" db="EMBL/GenBank/DDBJ databases">
        <title>Genome public.</title>
        <authorList>
            <person name="Liu C."/>
            <person name="Sun Q."/>
        </authorList>
    </citation>
    <scope>NUCLEOTIDE SEQUENCE</scope>
    <source>
        <strain evidence="1">NSJ-33</strain>
    </source>
</reference>
<gene>
    <name evidence="1" type="ORF">H8710_00815</name>
</gene>
<dbReference type="EMBL" id="JACRSV010000001">
    <property type="protein sequence ID" value="MBC8558599.1"/>
    <property type="molecule type" value="Genomic_DNA"/>
</dbReference>
<sequence>MSENSREPLTIKIRGEDGYRVTKIRVREGLIQHLDRLADEVHCSRNELINRMLEYGIKNTIIEHLPNQEIEERKKHPGVL</sequence>
<protein>
    <submittedName>
        <fullName evidence="1">CopG family transcriptional regulator</fullName>
    </submittedName>
</protein>
<proteinExistence type="predicted"/>
<dbReference type="RefSeq" id="WP_249293490.1">
    <property type="nucleotide sequence ID" value="NZ_JACRSV010000001.1"/>
</dbReference>
<evidence type="ECO:0000313" key="1">
    <source>
        <dbReference type="EMBL" id="MBC8558599.1"/>
    </source>
</evidence>